<evidence type="ECO:0000313" key="2">
    <source>
        <dbReference type="EMBL" id="OWM63427.1"/>
    </source>
</evidence>
<reference evidence="2" key="2">
    <citation type="submission" date="2017-06" db="EMBL/GenBank/DDBJ databases">
        <title>The pomegranate genome and the genomics of punicalagin biosynthesis.</title>
        <authorList>
            <person name="Xu C."/>
        </authorList>
    </citation>
    <scope>NUCLEOTIDE SEQUENCE [LARGE SCALE GENOMIC DNA]</scope>
    <source>
        <tissue evidence="2">Fresh leaf</tissue>
    </source>
</reference>
<proteinExistence type="predicted"/>
<evidence type="ECO:0000313" key="4">
    <source>
        <dbReference type="Proteomes" id="UP000197138"/>
    </source>
</evidence>
<dbReference type="AlphaFoldDB" id="A0A218VSA1"/>
<dbReference type="EMBL" id="PGOL01000434">
    <property type="protein sequence ID" value="PKI70731.1"/>
    <property type="molecule type" value="Genomic_DNA"/>
</dbReference>
<evidence type="ECO:0000256" key="1">
    <source>
        <dbReference type="SAM" id="MobiDB-lite"/>
    </source>
</evidence>
<evidence type="ECO:0000313" key="5">
    <source>
        <dbReference type="Proteomes" id="UP000233551"/>
    </source>
</evidence>
<dbReference type="Proteomes" id="UP000197138">
    <property type="component" value="Unassembled WGS sequence"/>
</dbReference>
<dbReference type="Proteomes" id="UP000233551">
    <property type="component" value="Unassembled WGS sequence"/>
</dbReference>
<protein>
    <submittedName>
        <fullName evidence="2">Uncharacterized protein</fullName>
    </submittedName>
</protein>
<evidence type="ECO:0000313" key="3">
    <source>
        <dbReference type="EMBL" id="PKI70731.1"/>
    </source>
</evidence>
<feature type="region of interest" description="Disordered" evidence="1">
    <location>
        <begin position="31"/>
        <end position="79"/>
    </location>
</feature>
<name>A0A218VSA1_PUNGR</name>
<keyword evidence="5" id="KW-1185">Reference proteome</keyword>
<gene>
    <name evidence="2" type="ORF">CDL15_Pgr022172</name>
    <name evidence="3" type="ORF">CRG98_008964</name>
</gene>
<reference evidence="3 5" key="3">
    <citation type="submission" date="2017-11" db="EMBL/GenBank/DDBJ databases">
        <title>De-novo sequencing of pomegranate (Punica granatum L.) genome.</title>
        <authorList>
            <person name="Akparov Z."/>
            <person name="Amiraslanov A."/>
            <person name="Hajiyeva S."/>
            <person name="Abbasov M."/>
            <person name="Kaur K."/>
            <person name="Hamwieh A."/>
            <person name="Solovyev V."/>
            <person name="Salamov A."/>
            <person name="Braich B."/>
            <person name="Kosarev P."/>
            <person name="Mahmoud A."/>
            <person name="Hajiyev E."/>
            <person name="Babayeva S."/>
            <person name="Izzatullayeva V."/>
            <person name="Mammadov A."/>
            <person name="Mammadov A."/>
            <person name="Sharifova S."/>
            <person name="Ojaghi J."/>
            <person name="Eynullazada K."/>
            <person name="Bayramov B."/>
            <person name="Abdulazimova A."/>
            <person name="Shahmuradov I."/>
        </authorList>
    </citation>
    <scope>NUCLEOTIDE SEQUENCE [LARGE SCALE GENOMIC DNA]</scope>
    <source>
        <strain evidence="3">AG2017</strain>
        <strain evidence="5">cv. AG2017</strain>
        <tissue evidence="3">Leaf</tissue>
    </source>
</reference>
<dbReference type="EMBL" id="MTKT01006103">
    <property type="protein sequence ID" value="OWM63427.1"/>
    <property type="molecule type" value="Genomic_DNA"/>
</dbReference>
<organism evidence="2 4">
    <name type="scientific">Punica granatum</name>
    <name type="common">Pomegranate</name>
    <dbReference type="NCBI Taxonomy" id="22663"/>
    <lineage>
        <taxon>Eukaryota</taxon>
        <taxon>Viridiplantae</taxon>
        <taxon>Streptophyta</taxon>
        <taxon>Embryophyta</taxon>
        <taxon>Tracheophyta</taxon>
        <taxon>Spermatophyta</taxon>
        <taxon>Magnoliopsida</taxon>
        <taxon>eudicotyledons</taxon>
        <taxon>Gunneridae</taxon>
        <taxon>Pentapetalae</taxon>
        <taxon>rosids</taxon>
        <taxon>malvids</taxon>
        <taxon>Myrtales</taxon>
        <taxon>Lythraceae</taxon>
        <taxon>Punica</taxon>
    </lineage>
</organism>
<feature type="compositionally biased region" description="Basic and acidic residues" evidence="1">
    <location>
        <begin position="51"/>
        <end position="79"/>
    </location>
</feature>
<reference evidence="4" key="1">
    <citation type="journal article" date="2017" name="Plant J.">
        <title>The pomegranate (Punica granatum L.) genome and the genomics of punicalagin biosynthesis.</title>
        <authorList>
            <person name="Qin G."/>
            <person name="Xu C."/>
            <person name="Ming R."/>
            <person name="Tang H."/>
            <person name="Guyot R."/>
            <person name="Kramer E.M."/>
            <person name="Hu Y."/>
            <person name="Yi X."/>
            <person name="Qi Y."/>
            <person name="Xu X."/>
            <person name="Gao Z."/>
            <person name="Pan H."/>
            <person name="Jian J."/>
            <person name="Tian Y."/>
            <person name="Yue Z."/>
            <person name="Xu Y."/>
        </authorList>
    </citation>
    <scope>NUCLEOTIDE SEQUENCE [LARGE SCALE GENOMIC DNA]</scope>
    <source>
        <strain evidence="4">cv. Dabenzi</strain>
    </source>
</reference>
<accession>A0A218VSA1</accession>
<sequence>MQLQSRRGCCMGWGGGLVVVAAREIELGLSGLGGDAATGRGEPTRRSTAGGRRDRETKKRETICETEYERRERRGKTEN</sequence>
<comment type="caution">
    <text evidence="2">The sequence shown here is derived from an EMBL/GenBank/DDBJ whole genome shotgun (WGS) entry which is preliminary data.</text>
</comment>